<keyword evidence="3" id="KW-1185">Reference proteome</keyword>
<evidence type="ECO:0000313" key="2">
    <source>
        <dbReference type="EMBL" id="KAK1370985.1"/>
    </source>
</evidence>
<name>A0AAD8HPG7_9APIA</name>
<dbReference type="PANTHER" id="PTHR35503">
    <property type="entry name" value="OSJNBA0006M15.15 PROTEIN"/>
    <property type="match status" value="1"/>
</dbReference>
<reference evidence="2" key="2">
    <citation type="submission" date="2023-05" db="EMBL/GenBank/DDBJ databases">
        <authorList>
            <person name="Schelkunov M.I."/>
        </authorList>
    </citation>
    <scope>NUCLEOTIDE SEQUENCE</scope>
    <source>
        <strain evidence="2">Hsosn_3</strain>
        <tissue evidence="2">Leaf</tissue>
    </source>
</reference>
<dbReference type="SUPFAM" id="SSF49562">
    <property type="entry name" value="C2 domain (Calcium/lipid-binding domain, CaLB)"/>
    <property type="match status" value="1"/>
</dbReference>
<dbReference type="PROSITE" id="PS50004">
    <property type="entry name" value="C2"/>
    <property type="match status" value="1"/>
</dbReference>
<accession>A0AAD8HPG7</accession>
<dbReference type="InterPro" id="IPR035892">
    <property type="entry name" value="C2_domain_sf"/>
</dbReference>
<evidence type="ECO:0000313" key="3">
    <source>
        <dbReference type="Proteomes" id="UP001237642"/>
    </source>
</evidence>
<dbReference type="PANTHER" id="PTHR35503:SF2">
    <property type="entry name" value="OS04G0455700 PROTEIN"/>
    <property type="match status" value="1"/>
</dbReference>
<proteinExistence type="predicted"/>
<dbReference type="EMBL" id="JAUIZM010000008">
    <property type="protein sequence ID" value="KAK1370985.1"/>
    <property type="molecule type" value="Genomic_DNA"/>
</dbReference>
<evidence type="ECO:0000259" key="1">
    <source>
        <dbReference type="PROSITE" id="PS50004"/>
    </source>
</evidence>
<dbReference type="CDD" id="cd00030">
    <property type="entry name" value="C2"/>
    <property type="match status" value="1"/>
</dbReference>
<sequence length="192" mass="21521">MDKFQDPTAIICELRIIRARNVELNSIGSLFVRCYMSAANKKRVRFQSREVSSSNMVWNQSFSIDCFGTKESMSSMLLEGTVIFQLRRRSGASFFGRTGKSQLLGKAEVPWKTVYESSTIDVEKWIVMKPKRSLLDGMKPPAVEIGMKVTGTQTAKKHTKNGGAKNCERGCNSFAESDELFALDAALEFSCY</sequence>
<feature type="domain" description="C2" evidence="1">
    <location>
        <begin position="1"/>
        <end position="126"/>
    </location>
</feature>
<dbReference type="InterPro" id="IPR000008">
    <property type="entry name" value="C2_dom"/>
</dbReference>
<organism evidence="2 3">
    <name type="scientific">Heracleum sosnowskyi</name>
    <dbReference type="NCBI Taxonomy" id="360622"/>
    <lineage>
        <taxon>Eukaryota</taxon>
        <taxon>Viridiplantae</taxon>
        <taxon>Streptophyta</taxon>
        <taxon>Embryophyta</taxon>
        <taxon>Tracheophyta</taxon>
        <taxon>Spermatophyta</taxon>
        <taxon>Magnoliopsida</taxon>
        <taxon>eudicotyledons</taxon>
        <taxon>Gunneridae</taxon>
        <taxon>Pentapetalae</taxon>
        <taxon>asterids</taxon>
        <taxon>campanulids</taxon>
        <taxon>Apiales</taxon>
        <taxon>Apiaceae</taxon>
        <taxon>Apioideae</taxon>
        <taxon>apioid superclade</taxon>
        <taxon>Tordylieae</taxon>
        <taxon>Tordyliinae</taxon>
        <taxon>Heracleum</taxon>
    </lineage>
</organism>
<gene>
    <name evidence="2" type="ORF">POM88_037077</name>
</gene>
<dbReference type="Pfam" id="PF00168">
    <property type="entry name" value="C2"/>
    <property type="match status" value="1"/>
</dbReference>
<dbReference type="Proteomes" id="UP001237642">
    <property type="component" value="Unassembled WGS sequence"/>
</dbReference>
<comment type="caution">
    <text evidence="2">The sequence shown here is derived from an EMBL/GenBank/DDBJ whole genome shotgun (WGS) entry which is preliminary data.</text>
</comment>
<dbReference type="Gene3D" id="2.60.40.150">
    <property type="entry name" value="C2 domain"/>
    <property type="match status" value="1"/>
</dbReference>
<protein>
    <submittedName>
        <fullName evidence="2">C2 calcium-dependent membrane targeting</fullName>
    </submittedName>
</protein>
<reference evidence="2" key="1">
    <citation type="submission" date="2023-02" db="EMBL/GenBank/DDBJ databases">
        <title>Genome of toxic invasive species Heracleum sosnowskyi carries increased number of genes despite the absence of recent whole-genome duplications.</title>
        <authorList>
            <person name="Schelkunov M."/>
            <person name="Shtratnikova V."/>
            <person name="Makarenko M."/>
            <person name="Klepikova A."/>
            <person name="Omelchenko D."/>
            <person name="Novikova G."/>
            <person name="Obukhova E."/>
            <person name="Bogdanov V."/>
            <person name="Penin A."/>
            <person name="Logacheva M."/>
        </authorList>
    </citation>
    <scope>NUCLEOTIDE SEQUENCE</scope>
    <source>
        <strain evidence="2">Hsosn_3</strain>
        <tissue evidence="2">Leaf</tissue>
    </source>
</reference>
<dbReference type="AlphaFoldDB" id="A0AAD8HPG7"/>